<dbReference type="Pfam" id="PF03382">
    <property type="entry name" value="DUF285"/>
    <property type="match status" value="1"/>
</dbReference>
<keyword evidence="4" id="KW-1185">Reference proteome</keyword>
<dbReference type="SUPFAM" id="SSF52058">
    <property type="entry name" value="L domain-like"/>
    <property type="match status" value="1"/>
</dbReference>
<dbReference type="InterPro" id="IPR024968">
    <property type="entry name" value="SlpA_C_lactobacillus"/>
</dbReference>
<dbReference type="Pfam" id="PF03217">
    <property type="entry name" value="SlpA"/>
    <property type="match status" value="2"/>
</dbReference>
<name>A0A2N7AUN5_9LACO</name>
<organism evidence="3 4">
    <name type="scientific">Companilactobacillus nuruki</name>
    <dbReference type="NCBI Taxonomy" id="1993540"/>
    <lineage>
        <taxon>Bacteria</taxon>
        <taxon>Bacillati</taxon>
        <taxon>Bacillota</taxon>
        <taxon>Bacilli</taxon>
        <taxon>Lactobacillales</taxon>
        <taxon>Lactobacillaceae</taxon>
        <taxon>Companilactobacillus</taxon>
    </lineage>
</organism>
<dbReference type="InterPro" id="IPR011889">
    <property type="entry name" value="Liste_lipo_26"/>
</dbReference>
<dbReference type="RefSeq" id="WP_102195974.1">
    <property type="nucleotide sequence ID" value="NZ_NIPR01000013.1"/>
</dbReference>
<evidence type="ECO:0000313" key="3">
    <source>
        <dbReference type="EMBL" id="PMD71341.1"/>
    </source>
</evidence>
<evidence type="ECO:0000256" key="1">
    <source>
        <dbReference type="SAM" id="MobiDB-lite"/>
    </source>
</evidence>
<dbReference type="NCBIfam" id="TIGR02167">
    <property type="entry name" value="Liste_lipo_26"/>
    <property type="match status" value="2"/>
</dbReference>
<feature type="compositionally biased region" description="Low complexity" evidence="1">
    <location>
        <begin position="431"/>
        <end position="452"/>
    </location>
</feature>
<gene>
    <name evidence="3" type="ORF">CBP76_05650</name>
</gene>
<comment type="caution">
    <text evidence="3">The sequence shown here is derived from an EMBL/GenBank/DDBJ whole genome shotgun (WGS) entry which is preliminary data.</text>
</comment>
<dbReference type="AlphaFoldDB" id="A0A2N7AUN5"/>
<feature type="domain" description="S-layer protein C-terminal" evidence="2">
    <location>
        <begin position="546"/>
        <end position="590"/>
    </location>
</feature>
<evidence type="ECO:0000259" key="2">
    <source>
        <dbReference type="Pfam" id="PF03217"/>
    </source>
</evidence>
<feature type="domain" description="S-layer protein C-terminal" evidence="2">
    <location>
        <begin position="492"/>
        <end position="523"/>
    </location>
</feature>
<reference evidence="3 4" key="1">
    <citation type="submission" date="2017-05" db="EMBL/GenBank/DDBJ databases">
        <title>Lactobacillus nurukis nov., sp. nov., isolated from nuruk.</title>
        <authorList>
            <person name="Kim S.-J."/>
        </authorList>
    </citation>
    <scope>NUCLEOTIDE SEQUENCE [LARGE SCALE GENOMIC DNA]</scope>
    <source>
        <strain evidence="3 4">SYF10-1a</strain>
    </source>
</reference>
<dbReference type="OrthoDB" id="2255372at2"/>
<dbReference type="InterPro" id="IPR032675">
    <property type="entry name" value="LRR_dom_sf"/>
</dbReference>
<evidence type="ECO:0000313" key="4">
    <source>
        <dbReference type="Proteomes" id="UP000235649"/>
    </source>
</evidence>
<dbReference type="Gene3D" id="3.80.10.10">
    <property type="entry name" value="Ribonuclease Inhibitor"/>
    <property type="match status" value="1"/>
</dbReference>
<dbReference type="InterPro" id="IPR005046">
    <property type="entry name" value="DUF285"/>
</dbReference>
<protein>
    <recommendedName>
        <fullName evidence="2">S-layer protein C-terminal domain-containing protein</fullName>
    </recommendedName>
</protein>
<feature type="region of interest" description="Disordered" evidence="1">
    <location>
        <begin position="427"/>
        <end position="452"/>
    </location>
</feature>
<dbReference type="Proteomes" id="UP000235649">
    <property type="component" value="Unassembled WGS sequence"/>
</dbReference>
<proteinExistence type="predicted"/>
<sequence length="595" mass="66790">MITKKKHRSGLFGRHLNYKLLVIGISIGAVGFINSGTTVRADLTPSVVDEQKNSTVQESNLEIPKDALYSGNYGEQGVTDIQWYISSDKVLHLCSGNIQNNTGSKTSPWSKYSDDITKVSFDGTVVLPRYVEYLFANLKNVTEFDNLNNLSMPDTEDWTGTFSGDTSLKEMDFPKWDGSITRAFSEFSHMFENDTSLTSVDISGWDVDNVTTMENMFAGDTALEKVGVKFFEQAPFADIASLSNVKNMFENDSSLKTLDLSNWGMWTKRDLMDTTTMFKGTNLQSIKLSTLNQFTDGTALPAKNASRWLNIGNGTAQDPQGDKSFSTASIADYYDGSNIIRYPYSDVEKDKFKIDTFVPDKHVMGDLVIKSNLSDQTVHSVTGNIGDIVKVKVPLIKGYTSDKDYVSAKINDDGSITTTDKVFYKKDQTNHSSSSSHSTAPSQNHNNNDSNINSNVQMMYRKLTVMTYSDKPFARLYMWDSGSAMKLVTNRALQKDSGWLSDEQLNINGKYYYRVATNEWVKAEDVYVYQSHSVDVETKPGNVKDLYKAEGNRIENRALAQQSKWYSDITANINDQKYYRVGTNEFVKASDVTEY</sequence>
<dbReference type="EMBL" id="NIPR01000013">
    <property type="protein sequence ID" value="PMD71341.1"/>
    <property type="molecule type" value="Genomic_DNA"/>
</dbReference>
<accession>A0A2N7AUN5</accession>